<keyword evidence="4" id="KW-0418">Kinase</keyword>
<dbReference type="GO" id="GO:0006354">
    <property type="term" value="P:DNA-templated transcription elongation"/>
    <property type="evidence" value="ECO:0007669"/>
    <property type="project" value="TreeGrafter"/>
</dbReference>
<reference evidence="4 5" key="1">
    <citation type="submission" date="2020-01" db="EMBL/GenBank/DDBJ databases">
        <title>Ponticoccus aerotolerans gen. nov., sp. nov., an anaerobic bacterium and proposal of Ponticoccusceae fam. nov., Ponticoccusles ord. nov. and Ponticoccuse classis nov. in the phylum Kiritimatiellaeota.</title>
        <authorList>
            <person name="Zhou L.Y."/>
            <person name="Du Z.J."/>
        </authorList>
    </citation>
    <scope>NUCLEOTIDE SEQUENCE [LARGE SCALE GENOMIC DNA]</scope>
    <source>
        <strain evidence="4 5">S-5007</strain>
    </source>
</reference>
<dbReference type="PANTHER" id="PTHR30437:SF5">
    <property type="entry name" value="REGULATOR OF NUCLEOSIDE DIPHOSPHATE KINASE"/>
    <property type="match status" value="1"/>
</dbReference>
<dbReference type="SUPFAM" id="SSF54534">
    <property type="entry name" value="FKBP-like"/>
    <property type="match status" value="1"/>
</dbReference>
<protein>
    <submittedName>
        <fullName evidence="4">Nucleoside diphosphate kinase regulator</fullName>
    </submittedName>
</protein>
<keyword evidence="4" id="KW-0808">Transferase</keyword>
<dbReference type="KEGG" id="taer:GT409_07535"/>
<dbReference type="AlphaFoldDB" id="A0A6P1M619"/>
<sequence length="152" mass="17218">MKKKPIIITWPDHARLTELVEEQNPTSLAPDARAFQQLRRELERAQLVAAKDIPADVVTMNSQVRVFDLEVGDQYIFTLAWPNQQNMSDDRINVLAPLGMALLGSRVGQEIEWPLPDGRSCQLRVEEVLYQPENSPQNENAGRSGWHESISS</sequence>
<feature type="domain" description="Regulator of nucleoside diphosphate kinase N-terminal" evidence="3">
    <location>
        <begin position="5"/>
        <end position="48"/>
    </location>
</feature>
<dbReference type="Pfam" id="PF01272">
    <property type="entry name" value="GreA_GreB"/>
    <property type="match status" value="1"/>
</dbReference>
<keyword evidence="5" id="KW-1185">Reference proteome</keyword>
<evidence type="ECO:0000259" key="3">
    <source>
        <dbReference type="Pfam" id="PF14760"/>
    </source>
</evidence>
<feature type="region of interest" description="Disordered" evidence="1">
    <location>
        <begin position="131"/>
        <end position="152"/>
    </location>
</feature>
<dbReference type="InterPro" id="IPR001437">
    <property type="entry name" value="Tscrpt_elong_fac_GreA/B_C"/>
</dbReference>
<name>A0A6P1M619_9BACT</name>
<dbReference type="Gene3D" id="3.10.50.30">
    <property type="entry name" value="Transcription elongation factor, GreA/GreB, C-terminal domain"/>
    <property type="match status" value="1"/>
</dbReference>
<evidence type="ECO:0000313" key="4">
    <source>
        <dbReference type="EMBL" id="QHI69307.1"/>
    </source>
</evidence>
<dbReference type="InterPro" id="IPR029462">
    <property type="entry name" value="Rnk_N"/>
</dbReference>
<accession>A0A6P1M619</accession>
<dbReference type="InterPro" id="IPR023459">
    <property type="entry name" value="Tscrpt_elong_fac_GreA/B_fam"/>
</dbReference>
<dbReference type="NCBIfam" id="NF004396">
    <property type="entry name" value="PRK05753.1"/>
    <property type="match status" value="1"/>
</dbReference>
<dbReference type="GO" id="GO:0032784">
    <property type="term" value="P:regulation of DNA-templated transcription elongation"/>
    <property type="evidence" value="ECO:0007669"/>
    <property type="project" value="InterPro"/>
</dbReference>
<dbReference type="Pfam" id="PF14760">
    <property type="entry name" value="Rnk_N"/>
    <property type="match status" value="1"/>
</dbReference>
<evidence type="ECO:0000259" key="2">
    <source>
        <dbReference type="Pfam" id="PF01272"/>
    </source>
</evidence>
<dbReference type="GO" id="GO:0016301">
    <property type="term" value="F:kinase activity"/>
    <property type="evidence" value="ECO:0007669"/>
    <property type="project" value="UniProtKB-KW"/>
</dbReference>
<evidence type="ECO:0000313" key="5">
    <source>
        <dbReference type="Proteomes" id="UP000464954"/>
    </source>
</evidence>
<dbReference type="GO" id="GO:0003677">
    <property type="term" value="F:DNA binding"/>
    <property type="evidence" value="ECO:0007669"/>
    <property type="project" value="InterPro"/>
</dbReference>
<evidence type="ECO:0000256" key="1">
    <source>
        <dbReference type="SAM" id="MobiDB-lite"/>
    </source>
</evidence>
<feature type="domain" description="Transcription elongation factor GreA/GreB C-terminal" evidence="2">
    <location>
        <begin position="54"/>
        <end position="130"/>
    </location>
</feature>
<dbReference type="GO" id="GO:0070063">
    <property type="term" value="F:RNA polymerase binding"/>
    <property type="evidence" value="ECO:0007669"/>
    <property type="project" value="InterPro"/>
</dbReference>
<gene>
    <name evidence="4" type="ORF">GT409_07535</name>
</gene>
<feature type="compositionally biased region" description="Polar residues" evidence="1">
    <location>
        <begin position="132"/>
        <end position="141"/>
    </location>
</feature>
<dbReference type="InterPro" id="IPR036953">
    <property type="entry name" value="GreA/GreB_C_sf"/>
</dbReference>
<dbReference type="PANTHER" id="PTHR30437">
    <property type="entry name" value="TRANSCRIPTION ELONGATION FACTOR GREA"/>
    <property type="match status" value="1"/>
</dbReference>
<proteinExistence type="predicted"/>
<dbReference type="RefSeq" id="WP_160628489.1">
    <property type="nucleotide sequence ID" value="NZ_CP047593.1"/>
</dbReference>
<organism evidence="4 5">
    <name type="scientific">Tichowtungia aerotolerans</name>
    <dbReference type="NCBI Taxonomy" id="2697043"/>
    <lineage>
        <taxon>Bacteria</taxon>
        <taxon>Pseudomonadati</taxon>
        <taxon>Kiritimatiellota</taxon>
        <taxon>Tichowtungiia</taxon>
        <taxon>Tichowtungiales</taxon>
        <taxon>Tichowtungiaceae</taxon>
        <taxon>Tichowtungia</taxon>
    </lineage>
</organism>
<dbReference type="EMBL" id="CP047593">
    <property type="protein sequence ID" value="QHI69307.1"/>
    <property type="molecule type" value="Genomic_DNA"/>
</dbReference>
<dbReference type="Proteomes" id="UP000464954">
    <property type="component" value="Chromosome"/>
</dbReference>